<evidence type="ECO:0000313" key="3">
    <source>
        <dbReference type="Proteomes" id="UP000252174"/>
    </source>
</evidence>
<organism evidence="2 3">
    <name type="scientific">Extensimonas vulgaris</name>
    <dbReference type="NCBI Taxonomy" id="1031594"/>
    <lineage>
        <taxon>Bacteria</taxon>
        <taxon>Pseudomonadati</taxon>
        <taxon>Pseudomonadota</taxon>
        <taxon>Betaproteobacteria</taxon>
        <taxon>Burkholderiales</taxon>
        <taxon>Comamonadaceae</taxon>
        <taxon>Extensimonas</taxon>
    </lineage>
</organism>
<feature type="domain" description="2Fe-2S ferredoxin-type" evidence="1">
    <location>
        <begin position="18"/>
        <end position="116"/>
    </location>
</feature>
<proteinExistence type="predicted"/>
<dbReference type="Proteomes" id="UP000252174">
    <property type="component" value="Unassembled WGS sequence"/>
</dbReference>
<dbReference type="AlphaFoldDB" id="A0A369AMP1"/>
<dbReference type="RefSeq" id="WP_114482255.1">
    <property type="nucleotide sequence ID" value="NZ_QPJU01000002.1"/>
</dbReference>
<comment type="caution">
    <text evidence="2">The sequence shown here is derived from an EMBL/GenBank/DDBJ whole genome shotgun (WGS) entry which is preliminary data.</text>
</comment>
<dbReference type="InterPro" id="IPR001041">
    <property type="entry name" value="2Fe-2S_ferredoxin-type"/>
</dbReference>
<keyword evidence="3" id="KW-1185">Reference proteome</keyword>
<dbReference type="InterPro" id="IPR036010">
    <property type="entry name" value="2Fe-2S_ferredoxin-like_sf"/>
</dbReference>
<evidence type="ECO:0000259" key="1">
    <source>
        <dbReference type="PROSITE" id="PS51085"/>
    </source>
</evidence>
<reference evidence="2 3" key="1">
    <citation type="submission" date="2018-07" db="EMBL/GenBank/DDBJ databases">
        <title>Genomic Encyclopedia of Type Strains, Phase IV (KMG-IV): sequencing the most valuable type-strain genomes for metagenomic binning, comparative biology and taxonomic classification.</title>
        <authorList>
            <person name="Goeker M."/>
        </authorList>
    </citation>
    <scope>NUCLEOTIDE SEQUENCE [LARGE SCALE GENOMIC DNA]</scope>
    <source>
        <strain evidence="2 3">DSM 100911</strain>
    </source>
</reference>
<accession>A0A369AMP1</accession>
<dbReference type="GO" id="GO:0051537">
    <property type="term" value="F:2 iron, 2 sulfur cluster binding"/>
    <property type="evidence" value="ECO:0007669"/>
    <property type="project" value="InterPro"/>
</dbReference>
<evidence type="ECO:0000313" key="2">
    <source>
        <dbReference type="EMBL" id="RCX10650.1"/>
    </source>
</evidence>
<dbReference type="EMBL" id="QPJU01000002">
    <property type="protein sequence ID" value="RCX10650.1"/>
    <property type="molecule type" value="Genomic_DNA"/>
</dbReference>
<dbReference type="PROSITE" id="PS00197">
    <property type="entry name" value="2FE2S_FER_1"/>
    <property type="match status" value="1"/>
</dbReference>
<dbReference type="InterPro" id="IPR006058">
    <property type="entry name" value="2Fe2S_fd_BS"/>
</dbReference>
<dbReference type="Pfam" id="PF00111">
    <property type="entry name" value="Fer2"/>
    <property type="match status" value="1"/>
</dbReference>
<dbReference type="OrthoDB" id="9806195at2"/>
<gene>
    <name evidence="2" type="ORF">DFR45_10251</name>
</gene>
<name>A0A369AMP1_9BURK</name>
<dbReference type="InterPro" id="IPR012675">
    <property type="entry name" value="Beta-grasp_dom_sf"/>
</dbReference>
<protein>
    <submittedName>
        <fullName evidence="2">2Fe-2S iron-sulfur cluster protein</fullName>
    </submittedName>
</protein>
<sequence length="148" mass="15092">MSTKPAPPPIPPAGAGRHWVCIAQTAAESTQEAWYACAETETLLQGMARTGRKGIPVGCLGGGCGVCKVKVKAGNVHLVGPMSRAHVSAAEELEGICLACRVAPRANVEVEVLGKLKKALGKAPGFSWSAGVAKLGASDCATANVKET</sequence>
<dbReference type="SUPFAM" id="SSF54292">
    <property type="entry name" value="2Fe-2S ferredoxin-like"/>
    <property type="match status" value="1"/>
</dbReference>
<dbReference type="Gene3D" id="3.10.20.30">
    <property type="match status" value="1"/>
</dbReference>
<dbReference type="PROSITE" id="PS51085">
    <property type="entry name" value="2FE2S_FER_2"/>
    <property type="match status" value="1"/>
</dbReference>